<dbReference type="Proteomes" id="UP001266305">
    <property type="component" value="Unassembled WGS sequence"/>
</dbReference>
<feature type="region of interest" description="Disordered" evidence="1">
    <location>
        <begin position="138"/>
        <end position="298"/>
    </location>
</feature>
<protein>
    <submittedName>
        <fullName evidence="2">Uncharacterized protein</fullName>
    </submittedName>
</protein>
<organism evidence="2 3">
    <name type="scientific">Saguinus oedipus</name>
    <name type="common">Cotton-top tamarin</name>
    <name type="synonym">Oedipomidas oedipus</name>
    <dbReference type="NCBI Taxonomy" id="9490"/>
    <lineage>
        <taxon>Eukaryota</taxon>
        <taxon>Metazoa</taxon>
        <taxon>Chordata</taxon>
        <taxon>Craniata</taxon>
        <taxon>Vertebrata</taxon>
        <taxon>Euteleostomi</taxon>
        <taxon>Mammalia</taxon>
        <taxon>Eutheria</taxon>
        <taxon>Euarchontoglires</taxon>
        <taxon>Primates</taxon>
        <taxon>Haplorrhini</taxon>
        <taxon>Platyrrhini</taxon>
        <taxon>Cebidae</taxon>
        <taxon>Callitrichinae</taxon>
        <taxon>Saguinus</taxon>
    </lineage>
</organism>
<feature type="region of interest" description="Disordered" evidence="1">
    <location>
        <begin position="1"/>
        <end position="46"/>
    </location>
</feature>
<keyword evidence="3" id="KW-1185">Reference proteome</keyword>
<feature type="compositionally biased region" description="Basic and acidic residues" evidence="1">
    <location>
        <begin position="280"/>
        <end position="292"/>
    </location>
</feature>
<feature type="compositionally biased region" description="Basic residues" evidence="1">
    <location>
        <begin position="27"/>
        <end position="38"/>
    </location>
</feature>
<reference evidence="2 3" key="1">
    <citation type="submission" date="2023-05" db="EMBL/GenBank/DDBJ databases">
        <title>B98-5 Cell Line De Novo Hybrid Assembly: An Optical Mapping Approach.</title>
        <authorList>
            <person name="Kananen K."/>
            <person name="Auerbach J.A."/>
            <person name="Kautto E."/>
            <person name="Blachly J.S."/>
        </authorList>
    </citation>
    <scope>NUCLEOTIDE SEQUENCE [LARGE SCALE GENOMIC DNA]</scope>
    <source>
        <strain evidence="2">B95-8</strain>
        <tissue evidence="2">Cell line</tissue>
    </source>
</reference>
<dbReference type="EMBL" id="JASSZA010000007">
    <property type="protein sequence ID" value="KAK2106039.1"/>
    <property type="molecule type" value="Genomic_DNA"/>
</dbReference>
<evidence type="ECO:0000313" key="2">
    <source>
        <dbReference type="EMBL" id="KAK2106039.1"/>
    </source>
</evidence>
<evidence type="ECO:0000256" key="1">
    <source>
        <dbReference type="SAM" id="MobiDB-lite"/>
    </source>
</evidence>
<evidence type="ECO:0000313" key="3">
    <source>
        <dbReference type="Proteomes" id="UP001266305"/>
    </source>
</evidence>
<gene>
    <name evidence="2" type="ORF">P7K49_015553</name>
</gene>
<sequence>MIQPAACTGPAAGREREARLPPAGTRAVRRRCPRRPRPRAYPPALPRTHDALLGVLGLGDDHGRAARFACSSRPRRALAPAGDPVELQAVFVAAAAAAAAATAALRPLALPARRAAALPGPGASRAVARARLLPGRRRRRLLPGHSRGWRETRGSGAQWTGYKLRGGRGAETSHPASTSSPALPKVAAAGWAERGRVGRGNRAPPWPRHGSYGESRRAAGSPRGNPLEGEWRPSASPQVRFAHKASQLQPGPPKTREPRLAPVRGFRPRALISRIPPVDCPRRGGKEPEESRTPAPNT</sequence>
<accession>A0ABQ9V9J1</accession>
<name>A0ABQ9V9J1_SAGOE</name>
<proteinExistence type="predicted"/>
<comment type="caution">
    <text evidence="2">The sequence shown here is derived from an EMBL/GenBank/DDBJ whole genome shotgun (WGS) entry which is preliminary data.</text>
</comment>